<dbReference type="EMBL" id="JAUTDP010000019">
    <property type="protein sequence ID" value="KAK3386349.1"/>
    <property type="molecule type" value="Genomic_DNA"/>
</dbReference>
<feature type="non-terminal residue" evidence="2">
    <location>
        <position position="133"/>
    </location>
</feature>
<reference evidence="2" key="1">
    <citation type="journal article" date="2023" name="Mol. Phylogenet. Evol.">
        <title>Genome-scale phylogeny and comparative genomics of the fungal order Sordariales.</title>
        <authorList>
            <person name="Hensen N."/>
            <person name="Bonometti L."/>
            <person name="Westerberg I."/>
            <person name="Brannstrom I.O."/>
            <person name="Guillou S."/>
            <person name="Cros-Aarteil S."/>
            <person name="Calhoun S."/>
            <person name="Haridas S."/>
            <person name="Kuo A."/>
            <person name="Mondo S."/>
            <person name="Pangilinan J."/>
            <person name="Riley R."/>
            <person name="LaButti K."/>
            <person name="Andreopoulos B."/>
            <person name="Lipzen A."/>
            <person name="Chen C."/>
            <person name="Yan M."/>
            <person name="Daum C."/>
            <person name="Ng V."/>
            <person name="Clum A."/>
            <person name="Steindorff A."/>
            <person name="Ohm R.A."/>
            <person name="Martin F."/>
            <person name="Silar P."/>
            <person name="Natvig D.O."/>
            <person name="Lalanne C."/>
            <person name="Gautier V."/>
            <person name="Ament-Velasquez S.L."/>
            <person name="Kruys A."/>
            <person name="Hutchinson M.I."/>
            <person name="Powell A.J."/>
            <person name="Barry K."/>
            <person name="Miller A.N."/>
            <person name="Grigoriev I.V."/>
            <person name="Debuchy R."/>
            <person name="Gladieux P."/>
            <person name="Hiltunen Thoren M."/>
            <person name="Johannesson H."/>
        </authorList>
    </citation>
    <scope>NUCLEOTIDE SEQUENCE</scope>
    <source>
        <strain evidence="2">FGSC 1904</strain>
    </source>
</reference>
<proteinExistence type="predicted"/>
<name>A0AAE0U0R8_SORBR</name>
<evidence type="ECO:0000259" key="1">
    <source>
        <dbReference type="Pfam" id="PF23584"/>
    </source>
</evidence>
<keyword evidence="3" id="KW-1185">Reference proteome</keyword>
<gene>
    <name evidence="2" type="ORF">B0T20DRAFT_327954</name>
</gene>
<accession>A0AAE0U0R8</accession>
<evidence type="ECO:0000313" key="2">
    <source>
        <dbReference type="EMBL" id="KAK3386349.1"/>
    </source>
</evidence>
<dbReference type="Proteomes" id="UP001281003">
    <property type="component" value="Unassembled WGS sequence"/>
</dbReference>
<organism evidence="2 3">
    <name type="scientific">Sordaria brevicollis</name>
    <dbReference type="NCBI Taxonomy" id="83679"/>
    <lineage>
        <taxon>Eukaryota</taxon>
        <taxon>Fungi</taxon>
        <taxon>Dikarya</taxon>
        <taxon>Ascomycota</taxon>
        <taxon>Pezizomycotina</taxon>
        <taxon>Sordariomycetes</taxon>
        <taxon>Sordariomycetidae</taxon>
        <taxon>Sordariales</taxon>
        <taxon>Sordariaceae</taxon>
        <taxon>Sordaria</taxon>
    </lineage>
</organism>
<evidence type="ECO:0000313" key="3">
    <source>
        <dbReference type="Proteomes" id="UP001281003"/>
    </source>
</evidence>
<dbReference type="AlphaFoldDB" id="A0AAE0U0R8"/>
<sequence>QYIHEPTTVEFDILFPRHGETYAPTSIFPIVVAVQNPNAAVAIRAMLGWTLLVQDQQSGKNKNKHNNNNYRSLGAGIMNDIGWSTYPYTPFNFTTDKNPYYFTQWVDLRDNITSQYLYGEHTLQWAFFHLNCS</sequence>
<feature type="domain" description="DUF7136" evidence="1">
    <location>
        <begin position="5"/>
        <end position="133"/>
    </location>
</feature>
<reference evidence="2" key="2">
    <citation type="submission" date="2023-07" db="EMBL/GenBank/DDBJ databases">
        <authorList>
            <consortium name="Lawrence Berkeley National Laboratory"/>
            <person name="Haridas S."/>
            <person name="Hensen N."/>
            <person name="Bonometti L."/>
            <person name="Westerberg I."/>
            <person name="Brannstrom I.O."/>
            <person name="Guillou S."/>
            <person name="Cros-Aarteil S."/>
            <person name="Calhoun S."/>
            <person name="Kuo A."/>
            <person name="Mondo S."/>
            <person name="Pangilinan J."/>
            <person name="Riley R."/>
            <person name="LaButti K."/>
            <person name="Andreopoulos B."/>
            <person name="Lipzen A."/>
            <person name="Chen C."/>
            <person name="Yanf M."/>
            <person name="Daum C."/>
            <person name="Ng V."/>
            <person name="Clum A."/>
            <person name="Steindorff A."/>
            <person name="Ohm R."/>
            <person name="Martin F."/>
            <person name="Silar P."/>
            <person name="Natvig D."/>
            <person name="Lalanne C."/>
            <person name="Gautier V."/>
            <person name="Ament-velasquez S.L."/>
            <person name="Kruys A."/>
            <person name="Hutchinson M.I."/>
            <person name="Powell A.J."/>
            <person name="Barry K."/>
            <person name="Miller A.N."/>
            <person name="Grigoriev I.V."/>
            <person name="Debuchy R."/>
            <person name="Gladieux P."/>
            <person name="Thoren M.H."/>
            <person name="Johannesson H."/>
        </authorList>
    </citation>
    <scope>NUCLEOTIDE SEQUENCE</scope>
    <source>
        <strain evidence="2">FGSC 1904</strain>
    </source>
</reference>
<dbReference type="Pfam" id="PF23584">
    <property type="entry name" value="DUF7136"/>
    <property type="match status" value="1"/>
</dbReference>
<comment type="caution">
    <text evidence="2">The sequence shown here is derived from an EMBL/GenBank/DDBJ whole genome shotgun (WGS) entry which is preliminary data.</text>
</comment>
<feature type="non-terminal residue" evidence="2">
    <location>
        <position position="1"/>
    </location>
</feature>
<protein>
    <recommendedName>
        <fullName evidence="1">DUF7136 domain-containing protein</fullName>
    </recommendedName>
</protein>
<dbReference type="InterPro" id="IPR055560">
    <property type="entry name" value="DUF7136"/>
</dbReference>